<dbReference type="EMBL" id="BOPC01000105">
    <property type="protein sequence ID" value="GIJ30312.1"/>
    <property type="molecule type" value="Genomic_DNA"/>
</dbReference>
<name>A0ABQ4JL80_9ACTN</name>
<dbReference type="PANTHER" id="PTHR43649">
    <property type="entry name" value="ARABINOSE-BINDING PROTEIN-RELATED"/>
    <property type="match status" value="1"/>
</dbReference>
<evidence type="ECO:0000256" key="1">
    <source>
        <dbReference type="SAM" id="SignalP"/>
    </source>
</evidence>
<dbReference type="SUPFAM" id="SSF53850">
    <property type="entry name" value="Periplasmic binding protein-like II"/>
    <property type="match status" value="1"/>
</dbReference>
<reference evidence="2 3" key="1">
    <citation type="submission" date="2021-01" db="EMBL/GenBank/DDBJ databases">
        <title>Whole genome shotgun sequence of Verrucosispora qiuiae NBRC 106684.</title>
        <authorList>
            <person name="Komaki H."/>
            <person name="Tamura T."/>
        </authorList>
    </citation>
    <scope>NUCLEOTIDE SEQUENCE [LARGE SCALE GENOMIC DNA]</scope>
    <source>
        <strain evidence="2 3">NBRC 106684</strain>
    </source>
</reference>
<dbReference type="Gene3D" id="3.40.190.10">
    <property type="entry name" value="Periplasmic binding protein-like II"/>
    <property type="match status" value="2"/>
</dbReference>
<dbReference type="Pfam" id="PF01547">
    <property type="entry name" value="SBP_bac_1"/>
    <property type="match status" value="1"/>
</dbReference>
<gene>
    <name evidence="2" type="ORF">Vqi01_54740</name>
</gene>
<feature type="chain" id="PRO_5046769752" evidence="1">
    <location>
        <begin position="28"/>
        <end position="453"/>
    </location>
</feature>
<organism evidence="2 3">
    <name type="scientific">Micromonospora qiuiae</name>
    <dbReference type="NCBI Taxonomy" id="502268"/>
    <lineage>
        <taxon>Bacteria</taxon>
        <taxon>Bacillati</taxon>
        <taxon>Actinomycetota</taxon>
        <taxon>Actinomycetes</taxon>
        <taxon>Micromonosporales</taxon>
        <taxon>Micromonosporaceae</taxon>
        <taxon>Micromonospora</taxon>
    </lineage>
</organism>
<keyword evidence="3" id="KW-1185">Reference proteome</keyword>
<dbReference type="PROSITE" id="PS51318">
    <property type="entry name" value="TAT"/>
    <property type="match status" value="1"/>
</dbReference>
<feature type="signal peptide" evidence="1">
    <location>
        <begin position="1"/>
        <end position="27"/>
    </location>
</feature>
<dbReference type="Proteomes" id="UP000653076">
    <property type="component" value="Unassembled WGS sequence"/>
</dbReference>
<comment type="caution">
    <text evidence="2">The sequence shown here is derived from an EMBL/GenBank/DDBJ whole genome shotgun (WGS) entry which is preliminary data.</text>
</comment>
<dbReference type="InterPro" id="IPR050490">
    <property type="entry name" value="Bact_solute-bd_prot1"/>
</dbReference>
<proteinExistence type="predicted"/>
<dbReference type="PANTHER" id="PTHR43649:SF12">
    <property type="entry name" value="DIACETYLCHITOBIOSE BINDING PROTEIN DASA"/>
    <property type="match status" value="1"/>
</dbReference>
<dbReference type="InterPro" id="IPR006311">
    <property type="entry name" value="TAT_signal"/>
</dbReference>
<dbReference type="InterPro" id="IPR006059">
    <property type="entry name" value="SBP"/>
</dbReference>
<dbReference type="RefSeq" id="WP_204038017.1">
    <property type="nucleotide sequence ID" value="NZ_BOPC01000105.1"/>
</dbReference>
<accession>A0ABQ4JL80</accession>
<sequence length="453" mass="48213">MATFRPSMSRRALLRGGLALGAGALLSACGDGSRSGTGTNTTTLDGDFSDAGIDWKQFSGTEITFGAMSHPWVDALQPHLQEFTELTGIRVKPQVLGEAQYVSKIAVTLAGGSPTPDVFLVYQVGQAVSSGWLEPLDAYLSDPQLTNPAWYAYADDVFPAARSFAQSDGTTHVMPITTEIQVVYTRDDLVPSGPTTFDELLAAARAANNGDTAGIGLRAVANPSEAPWPYAGFVFTEGGYLIDPQGRPALDSAPNVAALTFYAQLLREYGPRGVTGWGWLENNQAMSQGRLGMWSDTSTFLGGLRDATNSVIADKASAYPFPSKDSRSVPNFWFWTAGINAKSQQKKAAWLFLQWATSKPMAAAAGAAGTSPSRSSAWQDESIRQRLGTENVDRVLSSLQEADSEPMALAWKHAKWPEISDALARAVNGVVAGQSSPQAALQAAQRLAIAAVQ</sequence>
<dbReference type="PROSITE" id="PS51257">
    <property type="entry name" value="PROKAR_LIPOPROTEIN"/>
    <property type="match status" value="1"/>
</dbReference>
<evidence type="ECO:0000313" key="3">
    <source>
        <dbReference type="Proteomes" id="UP000653076"/>
    </source>
</evidence>
<protein>
    <submittedName>
        <fullName evidence="2">Substrate-binding protein</fullName>
    </submittedName>
</protein>
<keyword evidence="1" id="KW-0732">Signal</keyword>
<evidence type="ECO:0000313" key="2">
    <source>
        <dbReference type="EMBL" id="GIJ30312.1"/>
    </source>
</evidence>